<evidence type="ECO:0000313" key="2">
    <source>
        <dbReference type="Proteomes" id="UP000553632"/>
    </source>
</evidence>
<proteinExistence type="predicted"/>
<dbReference type="AlphaFoldDB" id="A0A7J6QI43"/>
<accession>A0A7J6QI43</accession>
<reference evidence="1 2" key="1">
    <citation type="submission" date="2020-04" db="EMBL/GenBank/DDBJ databases">
        <title>Perkinsus olseni comparative genomics.</title>
        <authorList>
            <person name="Bogema D.R."/>
        </authorList>
    </citation>
    <scope>NUCLEOTIDE SEQUENCE [LARGE SCALE GENOMIC DNA]</scope>
    <source>
        <strain evidence="1 2">ATCC PRA-207</strain>
    </source>
</reference>
<dbReference type="EMBL" id="JABANO010032901">
    <property type="protein sequence ID" value="KAF4707801.1"/>
    <property type="molecule type" value="Genomic_DNA"/>
</dbReference>
<feature type="non-terminal residue" evidence="1">
    <location>
        <position position="164"/>
    </location>
</feature>
<keyword evidence="2" id="KW-1185">Reference proteome</keyword>
<feature type="non-terminal residue" evidence="1">
    <location>
        <position position="1"/>
    </location>
</feature>
<evidence type="ECO:0000313" key="1">
    <source>
        <dbReference type="EMBL" id="KAF4707801.1"/>
    </source>
</evidence>
<organism evidence="1 2">
    <name type="scientific">Perkinsus olseni</name>
    <name type="common">Perkinsus atlanticus</name>
    <dbReference type="NCBI Taxonomy" id="32597"/>
    <lineage>
        <taxon>Eukaryota</taxon>
        <taxon>Sar</taxon>
        <taxon>Alveolata</taxon>
        <taxon>Perkinsozoa</taxon>
        <taxon>Perkinsea</taxon>
        <taxon>Perkinsida</taxon>
        <taxon>Perkinsidae</taxon>
        <taxon>Perkinsus</taxon>
    </lineage>
</organism>
<name>A0A7J6QI43_PEROL</name>
<gene>
    <name evidence="1" type="ORF">FOZ63_008875</name>
</gene>
<dbReference type="Proteomes" id="UP000553632">
    <property type="component" value="Unassembled WGS sequence"/>
</dbReference>
<comment type="caution">
    <text evidence="1">The sequence shown here is derived from an EMBL/GenBank/DDBJ whole genome shotgun (WGS) entry which is preliminary data.</text>
</comment>
<protein>
    <submittedName>
        <fullName evidence="1">Uncharacterized protein</fullName>
    </submittedName>
</protein>
<sequence>TYLRPKLAHKALRQLMSKSAFRTGAEVVEIHSNTTPNLFNILRMFGYDSSVDDAGNECSSSSEQRKMSNHISPGVAASLKMRLLRFCGFVLPSRPEDAKVSKSGPSVTPGWSRMVGAPARVRLGIFGISELIRLMVGRGDLGSGRRNEDGSLNGFVNLGGTTGG</sequence>